<evidence type="ECO:0000313" key="3">
    <source>
        <dbReference type="EMBL" id="BBY22659.1"/>
    </source>
</evidence>
<dbReference type="InterPro" id="IPR029058">
    <property type="entry name" value="AB_hydrolase_fold"/>
</dbReference>
<dbReference type="InterPro" id="IPR050300">
    <property type="entry name" value="GDXG_lipolytic_enzyme"/>
</dbReference>
<dbReference type="Gene3D" id="3.40.50.1820">
    <property type="entry name" value="alpha/beta hydrolase"/>
    <property type="match status" value="1"/>
</dbReference>
<dbReference type="KEGG" id="msto:MSTO_28640"/>
<feature type="domain" description="Alpha/beta hydrolase fold-3" evidence="2">
    <location>
        <begin position="73"/>
        <end position="165"/>
    </location>
</feature>
<dbReference type="SUPFAM" id="SSF53474">
    <property type="entry name" value="alpha/beta-Hydrolases"/>
    <property type="match status" value="1"/>
</dbReference>
<dbReference type="GO" id="GO:0016787">
    <property type="term" value="F:hydrolase activity"/>
    <property type="evidence" value="ECO:0007669"/>
    <property type="project" value="UniProtKB-KW"/>
</dbReference>
<dbReference type="PANTHER" id="PTHR48081">
    <property type="entry name" value="AB HYDROLASE SUPERFAMILY PROTEIN C4A8.06C"/>
    <property type="match status" value="1"/>
</dbReference>
<dbReference type="PANTHER" id="PTHR48081:SF8">
    <property type="entry name" value="ALPHA_BETA HYDROLASE FOLD-3 DOMAIN-CONTAINING PROTEIN-RELATED"/>
    <property type="match status" value="1"/>
</dbReference>
<dbReference type="Pfam" id="PF07859">
    <property type="entry name" value="Abhydrolase_3"/>
    <property type="match status" value="1"/>
</dbReference>
<proteinExistence type="predicted"/>
<name>A0A7I7Q8P7_9MYCO</name>
<dbReference type="AlphaFoldDB" id="A0A7I7Q8P7"/>
<evidence type="ECO:0000313" key="4">
    <source>
        <dbReference type="Proteomes" id="UP000467130"/>
    </source>
</evidence>
<accession>A0A7I7Q8P7</accession>
<evidence type="ECO:0000259" key="2">
    <source>
        <dbReference type="Pfam" id="PF07859"/>
    </source>
</evidence>
<dbReference type="EMBL" id="AP022587">
    <property type="protein sequence ID" value="BBY22659.1"/>
    <property type="molecule type" value="Genomic_DNA"/>
</dbReference>
<reference evidence="3 4" key="1">
    <citation type="journal article" date="2019" name="Emerg. Microbes Infect.">
        <title>Comprehensive subspecies identification of 175 nontuberculous mycobacteria species based on 7547 genomic profiles.</title>
        <authorList>
            <person name="Matsumoto Y."/>
            <person name="Kinjo T."/>
            <person name="Motooka D."/>
            <person name="Nabeya D."/>
            <person name="Jung N."/>
            <person name="Uechi K."/>
            <person name="Horii T."/>
            <person name="Iida T."/>
            <person name="Fujita J."/>
            <person name="Nakamura S."/>
        </authorList>
    </citation>
    <scope>NUCLEOTIDE SEQUENCE [LARGE SCALE GENOMIC DNA]</scope>
    <source>
        <strain evidence="3 4">JCM 17783</strain>
    </source>
</reference>
<keyword evidence="4" id="KW-1185">Reference proteome</keyword>
<organism evidence="3 4">
    <name type="scientific">Mycobacterium stomatepiae</name>
    <dbReference type="NCBI Taxonomy" id="470076"/>
    <lineage>
        <taxon>Bacteria</taxon>
        <taxon>Bacillati</taxon>
        <taxon>Actinomycetota</taxon>
        <taxon>Actinomycetes</taxon>
        <taxon>Mycobacteriales</taxon>
        <taxon>Mycobacteriaceae</taxon>
        <taxon>Mycobacterium</taxon>
        <taxon>Mycobacterium simiae complex</taxon>
    </lineage>
</organism>
<evidence type="ECO:0000256" key="1">
    <source>
        <dbReference type="ARBA" id="ARBA00022801"/>
    </source>
</evidence>
<protein>
    <recommendedName>
        <fullName evidence="2">Alpha/beta hydrolase fold-3 domain-containing protein</fullName>
    </recommendedName>
</protein>
<dbReference type="Proteomes" id="UP000467130">
    <property type="component" value="Chromosome"/>
</dbReference>
<keyword evidence="1" id="KW-0378">Hydrolase</keyword>
<gene>
    <name evidence="3" type="ORF">MSTO_28640</name>
</gene>
<dbReference type="InterPro" id="IPR013094">
    <property type="entry name" value="AB_hydrolase_3"/>
</dbReference>
<sequence>MVSTQAKEFADFFGALSARSANPNFDIGTVRDVIETMHLATKEPEGVTYAEVDAGGVEALWCIPVDADQDRVLLHSHLGGTVVASMHSDRKAAAHIAKAAGARALVLNFRRSPEHKFPAQIEDVRNAYNWLLAQGYQPENIASVGHSVGGNFAVGLAIALRDEGAALPGRSCRSPRGSI</sequence>